<evidence type="ECO:0000313" key="2">
    <source>
        <dbReference type="EMBL" id="PJE74151.1"/>
    </source>
</evidence>
<dbReference type="Proteomes" id="UP000230959">
    <property type="component" value="Unassembled WGS sequence"/>
</dbReference>
<dbReference type="Pfam" id="PF01471">
    <property type="entry name" value="PG_binding_1"/>
    <property type="match status" value="1"/>
</dbReference>
<dbReference type="InterPro" id="IPR002477">
    <property type="entry name" value="Peptidoglycan-bd-like"/>
</dbReference>
<name>A0A2M8LC60_9BACT</name>
<protein>
    <recommendedName>
        <fullName evidence="1">Peptidoglycan binding-like domain-containing protein</fullName>
    </recommendedName>
</protein>
<sequence>MRKVALEEAAYQTYLGIKNFFEGEKNFLTQQYETLNKSYSWIDNLNKGLRGNKDVFALQLALAQSEVYPPKMLSKNDCPINGNFGKCTNEAVMEFQKKYNIEPPFGFVGPITREKLNSLYSN</sequence>
<dbReference type="SUPFAM" id="SSF47090">
    <property type="entry name" value="PGBD-like"/>
    <property type="match status" value="1"/>
</dbReference>
<feature type="domain" description="Peptidoglycan binding-like" evidence="1">
    <location>
        <begin position="53"/>
        <end position="116"/>
    </location>
</feature>
<gene>
    <name evidence="2" type="ORF">COV02_00010</name>
</gene>
<proteinExistence type="predicted"/>
<dbReference type="EMBL" id="PFER01000001">
    <property type="protein sequence ID" value="PJE74151.1"/>
    <property type="molecule type" value="Genomic_DNA"/>
</dbReference>
<reference evidence="3" key="1">
    <citation type="submission" date="2017-09" db="EMBL/GenBank/DDBJ databases">
        <title>Depth-based differentiation of microbial function through sediment-hosted aquifers and enrichment of novel symbionts in the deep terrestrial subsurface.</title>
        <authorList>
            <person name="Probst A.J."/>
            <person name="Ladd B."/>
            <person name="Jarett J.K."/>
            <person name="Geller-Mcgrath D.E."/>
            <person name="Sieber C.M.K."/>
            <person name="Emerson J.B."/>
            <person name="Anantharaman K."/>
            <person name="Thomas B.C."/>
            <person name="Malmstrom R."/>
            <person name="Stieglmeier M."/>
            <person name="Klingl A."/>
            <person name="Woyke T."/>
            <person name="Ryan C.M."/>
            <person name="Banfield J.F."/>
        </authorList>
    </citation>
    <scope>NUCLEOTIDE SEQUENCE [LARGE SCALE GENOMIC DNA]</scope>
</reference>
<dbReference type="InterPro" id="IPR036366">
    <property type="entry name" value="PGBDSf"/>
</dbReference>
<comment type="caution">
    <text evidence="2">The sequence shown here is derived from an EMBL/GenBank/DDBJ whole genome shotgun (WGS) entry which is preliminary data.</text>
</comment>
<dbReference type="InterPro" id="IPR036365">
    <property type="entry name" value="PGBD-like_sf"/>
</dbReference>
<dbReference type="AlphaFoldDB" id="A0A2M8LC60"/>
<evidence type="ECO:0000313" key="3">
    <source>
        <dbReference type="Proteomes" id="UP000230959"/>
    </source>
</evidence>
<dbReference type="Gene3D" id="1.10.101.10">
    <property type="entry name" value="PGBD-like superfamily/PGBD"/>
    <property type="match status" value="1"/>
</dbReference>
<organism evidence="2 3">
    <name type="scientific">Candidatus Terrybacteria bacterium CG10_big_fil_rev_8_21_14_0_10_41_10</name>
    <dbReference type="NCBI Taxonomy" id="1975026"/>
    <lineage>
        <taxon>Bacteria</taxon>
        <taxon>Candidatus Terryibacteriota</taxon>
    </lineage>
</organism>
<evidence type="ECO:0000259" key="1">
    <source>
        <dbReference type="Pfam" id="PF01471"/>
    </source>
</evidence>
<accession>A0A2M8LC60</accession>